<dbReference type="InterPro" id="IPR000531">
    <property type="entry name" value="Beta-barrel_TonB"/>
</dbReference>
<keyword evidence="14" id="KW-1185">Reference proteome</keyword>
<dbReference type="Pfam" id="PF13715">
    <property type="entry name" value="CarbopepD_reg_2"/>
    <property type="match status" value="1"/>
</dbReference>
<dbReference type="Pfam" id="PF00593">
    <property type="entry name" value="TonB_dep_Rec_b-barrel"/>
    <property type="match status" value="1"/>
</dbReference>
<evidence type="ECO:0000256" key="1">
    <source>
        <dbReference type="ARBA" id="ARBA00004571"/>
    </source>
</evidence>
<dbReference type="AlphaFoldDB" id="A0A2S6I725"/>
<dbReference type="RefSeq" id="WP_170067518.1">
    <property type="nucleotide sequence ID" value="NZ_PTJC01000005.1"/>
</dbReference>
<dbReference type="NCBIfam" id="TIGR04057">
    <property type="entry name" value="SusC_RagA_signa"/>
    <property type="match status" value="1"/>
</dbReference>
<dbReference type="Gene3D" id="2.60.40.1120">
    <property type="entry name" value="Carboxypeptidase-like, regulatory domain"/>
    <property type="match status" value="1"/>
</dbReference>
<dbReference type="InterPro" id="IPR037066">
    <property type="entry name" value="Plug_dom_sf"/>
</dbReference>
<dbReference type="Gene3D" id="2.170.130.10">
    <property type="entry name" value="TonB-dependent receptor, plug domain"/>
    <property type="match status" value="1"/>
</dbReference>
<feature type="domain" description="TonB-dependent receptor-like beta-barrel" evidence="11">
    <location>
        <begin position="392"/>
        <end position="960"/>
    </location>
</feature>
<evidence type="ECO:0000256" key="10">
    <source>
        <dbReference type="SAM" id="SignalP"/>
    </source>
</evidence>
<dbReference type="PROSITE" id="PS52016">
    <property type="entry name" value="TONB_DEPENDENT_REC_3"/>
    <property type="match status" value="1"/>
</dbReference>
<reference evidence="13 14" key="1">
    <citation type="submission" date="2018-02" db="EMBL/GenBank/DDBJ databases">
        <title>Genomic Encyclopedia of Archaeal and Bacterial Type Strains, Phase II (KMG-II): from individual species to whole genera.</title>
        <authorList>
            <person name="Goeker M."/>
        </authorList>
    </citation>
    <scope>NUCLEOTIDE SEQUENCE [LARGE SCALE GENOMIC DNA]</scope>
    <source>
        <strain evidence="13 14">DSM 29526</strain>
    </source>
</reference>
<keyword evidence="6 8" id="KW-0472">Membrane</keyword>
<keyword evidence="13" id="KW-0675">Receptor</keyword>
<feature type="signal peptide" evidence="10">
    <location>
        <begin position="1"/>
        <end position="25"/>
    </location>
</feature>
<comment type="caution">
    <text evidence="13">The sequence shown here is derived from an EMBL/GenBank/DDBJ whole genome shotgun (WGS) entry which is preliminary data.</text>
</comment>
<dbReference type="InterPro" id="IPR023996">
    <property type="entry name" value="TonB-dep_OMP_SusC/RagA"/>
</dbReference>
<dbReference type="Proteomes" id="UP000237662">
    <property type="component" value="Unassembled WGS sequence"/>
</dbReference>
<evidence type="ECO:0000256" key="3">
    <source>
        <dbReference type="ARBA" id="ARBA00022452"/>
    </source>
</evidence>
<evidence type="ECO:0000256" key="5">
    <source>
        <dbReference type="ARBA" id="ARBA00023077"/>
    </source>
</evidence>
<dbReference type="GO" id="GO:0009279">
    <property type="term" value="C:cell outer membrane"/>
    <property type="evidence" value="ECO:0007669"/>
    <property type="project" value="UniProtKB-SubCell"/>
</dbReference>
<keyword evidence="5 9" id="KW-0798">TonB box</keyword>
<comment type="subcellular location">
    <subcellularLocation>
        <location evidence="1 8">Cell outer membrane</location>
        <topology evidence="1 8">Multi-pass membrane protein</topology>
    </subcellularLocation>
</comment>
<evidence type="ECO:0000313" key="13">
    <source>
        <dbReference type="EMBL" id="PPK87316.1"/>
    </source>
</evidence>
<evidence type="ECO:0000256" key="9">
    <source>
        <dbReference type="RuleBase" id="RU003357"/>
    </source>
</evidence>
<evidence type="ECO:0000256" key="8">
    <source>
        <dbReference type="PROSITE-ProRule" id="PRU01360"/>
    </source>
</evidence>
<dbReference type="InterPro" id="IPR012910">
    <property type="entry name" value="Plug_dom"/>
</dbReference>
<dbReference type="InterPro" id="IPR039426">
    <property type="entry name" value="TonB-dep_rcpt-like"/>
</dbReference>
<dbReference type="InterPro" id="IPR008969">
    <property type="entry name" value="CarboxyPept-like_regulatory"/>
</dbReference>
<protein>
    <submittedName>
        <fullName evidence="13">Iron complex outermembrane receptor protein</fullName>
    </submittedName>
</protein>
<dbReference type="NCBIfam" id="TIGR04056">
    <property type="entry name" value="OMP_RagA_SusC"/>
    <property type="match status" value="1"/>
</dbReference>
<comment type="similarity">
    <text evidence="8 9">Belongs to the TonB-dependent receptor family.</text>
</comment>
<gene>
    <name evidence="13" type="ORF">CLV84_0254</name>
</gene>
<feature type="domain" description="TonB-dependent receptor plug" evidence="12">
    <location>
        <begin position="118"/>
        <end position="233"/>
    </location>
</feature>
<evidence type="ECO:0000259" key="11">
    <source>
        <dbReference type="Pfam" id="PF00593"/>
    </source>
</evidence>
<sequence length="995" mass="107949">MLPTLPRPRYLLLLAVLFSAHFLLAQTTVSGVVTDQETGEALIGASVLAVGTSSGTITDFDGAYTLEVPEGVSQLQFSYTGYPNTTEDINGRSEINVSLTAGELLQEVVVVGYGAVRKEDLTGAVSTIEEGSFNRGAIVSPQNLISGKIAGVNISPSSGNPGEAPTVRIRGGTSINAGNDPLYVVDGVPLEGGGVAGDRNPLNFLNPDDIASYNVLKDASAAAIYGSRGANGVILITTKKGQSGTPRISYRAEGTVSNVINRQQNLSAEDFRNVVTFAAPQRLETLGDANTNWFDELTRTAYGTQQNLSISGGGETNTYRVSAGYQQLEGVIRGAETERLSVNLNFTQKLFSDKLTIGASIKGANTNNVFDPGVINAALDFDPTQPVYDPTNTAFAGFFEYGVSLAPRNPISATEQITNTGRTYRGLGNLDLEYAFDDLLPGLTYKAVLGFDVNSGRTNRFVPTTYATIPTDGFSGEFNVANGLRSSKLFDTYFTYARDIGNQSFSLQAGYSYQDFNLEAPSFQGQNLTTDAFGTASPGVAEDIFAFNEVLENRLISFFGRLNYNFDERYLITASLRRDGSTRFGPDNRWGLFPSAAFAWRILQEDFASSLDNTFSDLKLRVGYGVTGNQEIVDYGFLSVYRFSNQQAQYQFGDRYVSTVRPDAYDSGLKWEETSSWNVGLDFGFFNNRLSGTLEFYQKTTDDLLFTVNVPAGTNLSDRVLTNIGALENRGVELSLNGVVYDRERFGLNLSGNITYYGTEITRLDGSGSADVQVGGIAGGVGNTVQLLRVGETPYSFYLYEQKYGEDGRPLRDGVDWNDDGETNLLDLYEDVNGDGVVNDQDLRINEAPAPDVLLGFTADARYGNFNLAFTLRGNLGNYVYNNTASNAGNLSRITLGPTYVTNVNASAVYTRFNSPQYFSDHYLENGSFLRLDNVSLSYDFGRLAGDALNLQVYAAAQNLFILTEYSGTDPESGGIDNSPFPRARTFTLGARVGL</sequence>
<evidence type="ECO:0000256" key="2">
    <source>
        <dbReference type="ARBA" id="ARBA00022448"/>
    </source>
</evidence>
<dbReference type="InterPro" id="IPR036942">
    <property type="entry name" value="Beta-barrel_TonB_sf"/>
</dbReference>
<keyword evidence="10" id="KW-0732">Signal</keyword>
<dbReference type="SUPFAM" id="SSF56935">
    <property type="entry name" value="Porins"/>
    <property type="match status" value="1"/>
</dbReference>
<dbReference type="InterPro" id="IPR023997">
    <property type="entry name" value="TonB-dep_OMP_SusC/RagA_CS"/>
</dbReference>
<feature type="chain" id="PRO_5015654603" evidence="10">
    <location>
        <begin position="26"/>
        <end position="995"/>
    </location>
</feature>
<keyword evidence="2 8" id="KW-0813">Transport</keyword>
<dbReference type="SUPFAM" id="SSF49464">
    <property type="entry name" value="Carboxypeptidase regulatory domain-like"/>
    <property type="match status" value="1"/>
</dbReference>
<dbReference type="EMBL" id="PTJC01000005">
    <property type="protein sequence ID" value="PPK87316.1"/>
    <property type="molecule type" value="Genomic_DNA"/>
</dbReference>
<keyword evidence="7 8" id="KW-0998">Cell outer membrane</keyword>
<keyword evidence="4 8" id="KW-0812">Transmembrane</keyword>
<evidence type="ECO:0000313" key="14">
    <source>
        <dbReference type="Proteomes" id="UP000237662"/>
    </source>
</evidence>
<name>A0A2S6I725_9BACT</name>
<dbReference type="Gene3D" id="2.40.170.20">
    <property type="entry name" value="TonB-dependent receptor, beta-barrel domain"/>
    <property type="match status" value="1"/>
</dbReference>
<accession>A0A2S6I725</accession>
<evidence type="ECO:0000256" key="7">
    <source>
        <dbReference type="ARBA" id="ARBA00023237"/>
    </source>
</evidence>
<organism evidence="13 14">
    <name type="scientific">Neolewinella xylanilytica</name>
    <dbReference type="NCBI Taxonomy" id="1514080"/>
    <lineage>
        <taxon>Bacteria</taxon>
        <taxon>Pseudomonadati</taxon>
        <taxon>Bacteroidota</taxon>
        <taxon>Saprospiria</taxon>
        <taxon>Saprospirales</taxon>
        <taxon>Lewinellaceae</taxon>
        <taxon>Neolewinella</taxon>
    </lineage>
</organism>
<dbReference type="Pfam" id="PF07715">
    <property type="entry name" value="Plug"/>
    <property type="match status" value="1"/>
</dbReference>
<evidence type="ECO:0000256" key="6">
    <source>
        <dbReference type="ARBA" id="ARBA00023136"/>
    </source>
</evidence>
<evidence type="ECO:0000256" key="4">
    <source>
        <dbReference type="ARBA" id="ARBA00022692"/>
    </source>
</evidence>
<evidence type="ECO:0000259" key="12">
    <source>
        <dbReference type="Pfam" id="PF07715"/>
    </source>
</evidence>
<keyword evidence="3 8" id="KW-1134">Transmembrane beta strand</keyword>
<proteinExistence type="inferred from homology"/>